<dbReference type="Proteomes" id="UP000712673">
    <property type="component" value="Unassembled WGS sequence"/>
</dbReference>
<accession>A0A937W008</accession>
<gene>
    <name evidence="2" type="ORF">FJZ47_02860</name>
</gene>
<dbReference type="Gene3D" id="3.40.50.2000">
    <property type="entry name" value="Glycogen Phosphorylase B"/>
    <property type="match status" value="1"/>
</dbReference>
<protein>
    <submittedName>
        <fullName evidence="2">Glycosyltransferase family 1 protein</fullName>
    </submittedName>
</protein>
<proteinExistence type="predicted"/>
<dbReference type="InterPro" id="IPR054299">
    <property type="entry name" value="GumK_N"/>
</dbReference>
<dbReference type="EMBL" id="VGLS01000048">
    <property type="protein sequence ID" value="MBM3222731.1"/>
    <property type="molecule type" value="Genomic_DNA"/>
</dbReference>
<evidence type="ECO:0000313" key="2">
    <source>
        <dbReference type="EMBL" id="MBM3222731.1"/>
    </source>
</evidence>
<evidence type="ECO:0000313" key="3">
    <source>
        <dbReference type="Proteomes" id="UP000712673"/>
    </source>
</evidence>
<evidence type="ECO:0000259" key="1">
    <source>
        <dbReference type="Pfam" id="PF22059"/>
    </source>
</evidence>
<comment type="caution">
    <text evidence="2">The sequence shown here is derived from an EMBL/GenBank/DDBJ whole genome shotgun (WGS) entry which is preliminary data.</text>
</comment>
<sequence>MKRVVLVTGHYLASKRKAGFHWLADAYWRAGWEVIFFTSAISWLSWLQRNYRMAYPILHEAKTLRWVQPRLGSYVWFTPWHPFKVPFPGGNQLLRPLFVRYGDLPLGEIDSLLPEVDLFIFESQPSLMLFERFRQRCPQARYVYRVSDDLRLLRSSHPVVLEAEARYAPRFDLISVPSMTLLQRFTHLPQAVLQHHGIRKDLFDRTYTNPYTGPWEAHLIFVGVSHFDHDFLEKASLLMPRWAFHIIGPIASLPQRENVIAYGEMPFEETVPFVKYADVGLATRSGSPLTASLTDSLKIIQYTYCRLPIVLPEHLASARPHTFPYRPGDTASIQAALLAAQRFDRSHIVTDDIYSWDELATKIAGD</sequence>
<dbReference type="Pfam" id="PF22059">
    <property type="entry name" value="GumK_N"/>
    <property type="match status" value="1"/>
</dbReference>
<reference evidence="2" key="1">
    <citation type="submission" date="2019-03" db="EMBL/GenBank/DDBJ databases">
        <title>Lake Tanganyika Metagenome-Assembled Genomes (MAGs).</title>
        <authorList>
            <person name="Tran P."/>
        </authorList>
    </citation>
    <scope>NUCLEOTIDE SEQUENCE</scope>
    <source>
        <strain evidence="2">K_DeepCast_65m_m2_066</strain>
    </source>
</reference>
<organism evidence="2 3">
    <name type="scientific">Tectimicrobiota bacterium</name>
    <dbReference type="NCBI Taxonomy" id="2528274"/>
    <lineage>
        <taxon>Bacteria</taxon>
        <taxon>Pseudomonadati</taxon>
        <taxon>Nitrospinota/Tectimicrobiota group</taxon>
        <taxon>Candidatus Tectimicrobiota</taxon>
    </lineage>
</organism>
<dbReference type="SUPFAM" id="SSF53756">
    <property type="entry name" value="UDP-Glycosyltransferase/glycogen phosphorylase"/>
    <property type="match status" value="1"/>
</dbReference>
<dbReference type="Gene3D" id="3.40.50.11010">
    <property type="match status" value="1"/>
</dbReference>
<feature type="domain" description="Glucuronosyltransferase GumK N-terminal" evidence="1">
    <location>
        <begin position="6"/>
        <end position="177"/>
    </location>
</feature>
<dbReference type="AlphaFoldDB" id="A0A937W008"/>
<name>A0A937W008_UNCTE</name>